<evidence type="ECO:0000313" key="3">
    <source>
        <dbReference type="EMBL" id="MFD0885637.1"/>
    </source>
</evidence>
<evidence type="ECO:0000259" key="2">
    <source>
        <dbReference type="PROSITE" id="PS50234"/>
    </source>
</evidence>
<name>A0ABW3DSF4_9ACTN</name>
<protein>
    <submittedName>
        <fullName evidence="3">VWA domain-containing protein</fullName>
    </submittedName>
</protein>
<dbReference type="InterPro" id="IPR036465">
    <property type="entry name" value="vWFA_dom_sf"/>
</dbReference>
<feature type="region of interest" description="Disordered" evidence="1">
    <location>
        <begin position="576"/>
        <end position="615"/>
    </location>
</feature>
<evidence type="ECO:0000256" key="1">
    <source>
        <dbReference type="SAM" id="MobiDB-lite"/>
    </source>
</evidence>
<dbReference type="CDD" id="cd00198">
    <property type="entry name" value="vWFA"/>
    <property type="match status" value="1"/>
</dbReference>
<dbReference type="SMART" id="SM00327">
    <property type="entry name" value="VWA"/>
    <property type="match status" value="1"/>
</dbReference>
<accession>A0ABW3DSF4</accession>
<keyword evidence="4" id="KW-1185">Reference proteome</keyword>
<dbReference type="SUPFAM" id="SSF53300">
    <property type="entry name" value="vWA-like"/>
    <property type="match status" value="1"/>
</dbReference>
<dbReference type="Pfam" id="PF13519">
    <property type="entry name" value="VWA_2"/>
    <property type="match status" value="1"/>
</dbReference>
<dbReference type="PROSITE" id="PS50234">
    <property type="entry name" value="VWFA"/>
    <property type="match status" value="1"/>
</dbReference>
<dbReference type="InterPro" id="IPR002035">
    <property type="entry name" value="VWF_A"/>
</dbReference>
<organism evidence="3 4">
    <name type="scientific">Streptosporangium algeriense</name>
    <dbReference type="NCBI Taxonomy" id="1682748"/>
    <lineage>
        <taxon>Bacteria</taxon>
        <taxon>Bacillati</taxon>
        <taxon>Actinomycetota</taxon>
        <taxon>Actinomycetes</taxon>
        <taxon>Streptosporangiales</taxon>
        <taxon>Streptosporangiaceae</taxon>
        <taxon>Streptosporangium</taxon>
    </lineage>
</organism>
<dbReference type="EMBL" id="JBHTHX010000402">
    <property type="protein sequence ID" value="MFD0885637.1"/>
    <property type="molecule type" value="Genomic_DNA"/>
</dbReference>
<gene>
    <name evidence="3" type="ORF">ACFQ08_13870</name>
</gene>
<feature type="compositionally biased region" description="Low complexity" evidence="1">
    <location>
        <begin position="593"/>
        <end position="603"/>
    </location>
</feature>
<feature type="compositionally biased region" description="Pro residues" evidence="1">
    <location>
        <begin position="604"/>
        <end position="615"/>
    </location>
</feature>
<proteinExistence type="predicted"/>
<dbReference type="Proteomes" id="UP001597024">
    <property type="component" value="Unassembled WGS sequence"/>
</dbReference>
<reference evidence="4" key="1">
    <citation type="journal article" date="2019" name="Int. J. Syst. Evol. Microbiol.">
        <title>The Global Catalogue of Microorganisms (GCM) 10K type strain sequencing project: providing services to taxonomists for standard genome sequencing and annotation.</title>
        <authorList>
            <consortium name="The Broad Institute Genomics Platform"/>
            <consortium name="The Broad Institute Genome Sequencing Center for Infectious Disease"/>
            <person name="Wu L."/>
            <person name="Ma J."/>
        </authorList>
    </citation>
    <scope>NUCLEOTIDE SEQUENCE [LARGE SCALE GENOMIC DNA]</scope>
    <source>
        <strain evidence="4">CCUG 62974</strain>
    </source>
</reference>
<evidence type="ECO:0000313" key="4">
    <source>
        <dbReference type="Proteomes" id="UP001597024"/>
    </source>
</evidence>
<feature type="domain" description="VWFA" evidence="2">
    <location>
        <begin position="172"/>
        <end position="346"/>
    </location>
</feature>
<sequence>MTWILDSDVGRHVVVPAEGPVGGDAVGVAEDVRPRYGLLIAGNQRHAVTLSALREVPRGVLAIGDDLAEQAGFGNETRWRLEKADPVDLVRLQLELPTEKSVEGAARALGDAGLAGRVLWVPQPPEECWLEVDGVPHRVRALDSGGRTDVLARITERTVVEVFAPGVRGGVDIVILADTSGSMSIDDIVSPEGHYRRVTRMAALQQALIDLLEVRLRIDGRLSRVALAEFNHELRVSFPRGGGMAELDGSAPASVVNDFRTAVALLQPKRAGTDIGNALHEAAQLLYLHGVPDNDKLIVLVSDGAHWQPKGEQGTGEVVQAVQEPVSLMAHLHQNTGLRLHTIGISTQDMYRHWLTQTRQQSHPTSEPNHALLAHLVAVGGGDPSTIGGLDVLAGYFSGLGAGVSCGVRVGQGRRRSGGLSREAVRLLSAGNAHDQGRRAKLGADLAELAGRCNEHLVRVFGDSARLDYLQIDTTINRSILGDRSDERAFTELVRGLRCFRPRALPADVSGGLVAAHGRLCGFLDDLQRLGRNSPDYAEVGRLTGERLTGPGEAIVATVELLRTLLGQFAETLAEETRAATPAPAPQRFDVNGPTDTGDTTQDGPPPPPTFRFVE</sequence>
<dbReference type="Gene3D" id="3.40.50.410">
    <property type="entry name" value="von Willebrand factor, type A domain"/>
    <property type="match status" value="1"/>
</dbReference>
<comment type="caution">
    <text evidence="3">The sequence shown here is derived from an EMBL/GenBank/DDBJ whole genome shotgun (WGS) entry which is preliminary data.</text>
</comment>